<dbReference type="Gene3D" id="1.25.40.10">
    <property type="entry name" value="Tetratricopeptide repeat domain"/>
    <property type="match status" value="1"/>
</dbReference>
<evidence type="ECO:0008006" key="4">
    <source>
        <dbReference type="Google" id="ProtNLM"/>
    </source>
</evidence>
<evidence type="ECO:0000313" key="2">
    <source>
        <dbReference type="EMBL" id="MEF3834306.1"/>
    </source>
</evidence>
<evidence type="ECO:0000256" key="1">
    <source>
        <dbReference type="SAM" id="Phobius"/>
    </source>
</evidence>
<dbReference type="RefSeq" id="WP_303306637.1">
    <property type="nucleotide sequence ID" value="NZ_JAODOP010000004.1"/>
</dbReference>
<dbReference type="InterPro" id="IPR011990">
    <property type="entry name" value="TPR-like_helical_dom_sf"/>
</dbReference>
<gene>
    <name evidence="2" type="ORF">N1F79_14300</name>
</gene>
<keyword evidence="1" id="KW-0812">Transmembrane</keyword>
<organism evidence="2 3">
    <name type="scientific">Flavivirga spongiicola</name>
    <dbReference type="NCBI Taxonomy" id="421621"/>
    <lineage>
        <taxon>Bacteria</taxon>
        <taxon>Pseudomonadati</taxon>
        <taxon>Bacteroidota</taxon>
        <taxon>Flavobacteriia</taxon>
        <taxon>Flavobacteriales</taxon>
        <taxon>Flavobacteriaceae</taxon>
        <taxon>Flavivirga</taxon>
    </lineage>
</organism>
<protein>
    <recommendedName>
        <fullName evidence="4">Tetratricopeptide repeat protein</fullName>
    </recommendedName>
</protein>
<accession>A0ABU7XU98</accession>
<dbReference type="Proteomes" id="UP001337305">
    <property type="component" value="Unassembled WGS sequence"/>
</dbReference>
<feature type="transmembrane region" description="Helical" evidence="1">
    <location>
        <begin position="91"/>
        <end position="109"/>
    </location>
</feature>
<reference evidence="2 3" key="1">
    <citation type="submission" date="2022-09" db="EMBL/GenBank/DDBJ databases">
        <title>Genome sequencing of Flavivirga sp. MEBiC05379.</title>
        <authorList>
            <person name="Oh H.-M."/>
            <person name="Kwon K.K."/>
            <person name="Park M.J."/>
            <person name="Yang S.-H."/>
        </authorList>
    </citation>
    <scope>NUCLEOTIDE SEQUENCE [LARGE SCALE GENOMIC DNA]</scope>
    <source>
        <strain evidence="2 3">MEBiC05379</strain>
    </source>
</reference>
<sequence length="244" mass="28418">MEDQNYILFESYLSKELSQDEIDTFESRLKNELDFNQAFNTYKELSSFLEHKFENEATSIAFQDNLRTISNTYFEKQETAKKVVRFKPWQYAMAASVVLLIGIFTFNNFSNPTFNDYNNYDTISLTVRGGQDELLKTAENAFNNKDFVKAEAVFGQLLANDDSNKEWQLYRGIALLELDEFDEADSLFSRLSSESSVYKNKATWYLALSKLKHKDHDACLKILRTLPEDADDYKQAQKLIKKLE</sequence>
<evidence type="ECO:0000313" key="3">
    <source>
        <dbReference type="Proteomes" id="UP001337305"/>
    </source>
</evidence>
<name>A0ABU7XU98_9FLAO</name>
<dbReference type="SUPFAM" id="SSF48452">
    <property type="entry name" value="TPR-like"/>
    <property type="match status" value="1"/>
</dbReference>
<keyword evidence="1" id="KW-1133">Transmembrane helix</keyword>
<proteinExistence type="predicted"/>
<dbReference type="EMBL" id="JAODOP010000004">
    <property type="protein sequence ID" value="MEF3834306.1"/>
    <property type="molecule type" value="Genomic_DNA"/>
</dbReference>
<comment type="caution">
    <text evidence="2">The sequence shown here is derived from an EMBL/GenBank/DDBJ whole genome shotgun (WGS) entry which is preliminary data.</text>
</comment>
<keyword evidence="1" id="KW-0472">Membrane</keyword>
<keyword evidence="3" id="KW-1185">Reference proteome</keyword>